<evidence type="ECO:0000313" key="1">
    <source>
        <dbReference type="EMBL" id="OOZ38850.1"/>
    </source>
</evidence>
<keyword evidence="2" id="KW-1185">Reference proteome</keyword>
<reference evidence="1 2" key="1">
    <citation type="submission" date="2016-11" db="EMBL/GenBank/DDBJ databases">
        <title>Mixed transmission modes and dynamic genome evolution in an obligate animal-bacterial symbiosis.</title>
        <authorList>
            <person name="Russell S.L."/>
            <person name="Corbett-Detig R.B."/>
            <person name="Cavanaugh C.M."/>
        </authorList>
    </citation>
    <scope>NUCLEOTIDE SEQUENCE [LARGE SCALE GENOMIC DNA]</scope>
    <source>
        <strain evidence="1">Sveles-Q1</strain>
    </source>
</reference>
<comment type="caution">
    <text evidence="1">The sequence shown here is derived from an EMBL/GenBank/DDBJ whole genome shotgun (WGS) entry which is preliminary data.</text>
</comment>
<proteinExistence type="predicted"/>
<protein>
    <submittedName>
        <fullName evidence="1">Uncharacterized protein</fullName>
    </submittedName>
</protein>
<accession>A0A1T2L1G0</accession>
<organism evidence="1 2">
    <name type="scientific">Solemya pervernicosa gill symbiont</name>
    <dbReference type="NCBI Taxonomy" id="642797"/>
    <lineage>
        <taxon>Bacteria</taxon>
        <taxon>Pseudomonadati</taxon>
        <taxon>Pseudomonadota</taxon>
        <taxon>Gammaproteobacteria</taxon>
        <taxon>sulfur-oxidizing symbionts</taxon>
    </lineage>
</organism>
<dbReference type="Proteomes" id="UP000191110">
    <property type="component" value="Unassembled WGS sequence"/>
</dbReference>
<dbReference type="EMBL" id="MPRL01000071">
    <property type="protein sequence ID" value="OOZ38850.1"/>
    <property type="molecule type" value="Genomic_DNA"/>
</dbReference>
<evidence type="ECO:0000313" key="2">
    <source>
        <dbReference type="Proteomes" id="UP000191110"/>
    </source>
</evidence>
<sequence length="61" mass="6644">MVDLIDKQLLLESPPNPWAMSTFSGFPGAITNVFISIPESEPLSQPWLALRMVVSAGRAES</sequence>
<gene>
    <name evidence="1" type="ORF">BOW53_13925</name>
</gene>
<name>A0A1T2L1G0_9GAMM</name>
<dbReference type="AlphaFoldDB" id="A0A1T2L1G0"/>